<dbReference type="EMBL" id="RBNJ01000215">
    <property type="protein sequence ID" value="RUS35117.1"/>
    <property type="molecule type" value="Genomic_DNA"/>
</dbReference>
<accession>A0A433QZB6</accession>
<keyword evidence="4" id="KW-0349">Heme</keyword>
<evidence type="ECO:0000313" key="11">
    <source>
        <dbReference type="Proteomes" id="UP000274822"/>
    </source>
</evidence>
<dbReference type="InterPro" id="IPR006067">
    <property type="entry name" value="NO2/SO3_Rdtase_4Fe4S_dom"/>
</dbReference>
<protein>
    <recommendedName>
        <fullName evidence="9">Nitrite/sulphite reductase 4Fe-4S domain-containing protein</fullName>
    </recommendedName>
</protein>
<dbReference type="Pfam" id="PF01077">
    <property type="entry name" value="NIR_SIR"/>
    <property type="match status" value="1"/>
</dbReference>
<proteinExistence type="inferred from homology"/>
<evidence type="ECO:0000313" key="10">
    <source>
        <dbReference type="EMBL" id="RUS35117.1"/>
    </source>
</evidence>
<dbReference type="InterPro" id="IPR052034">
    <property type="entry name" value="NasD-like"/>
</dbReference>
<comment type="caution">
    <text evidence="10">The sequence shown here is derived from an EMBL/GenBank/DDBJ whole genome shotgun (WGS) entry which is preliminary data.</text>
</comment>
<dbReference type="PANTHER" id="PTHR43809:SF1">
    <property type="entry name" value="NITRITE REDUCTASE (NADH) LARGE SUBUNIT"/>
    <property type="match status" value="1"/>
</dbReference>
<keyword evidence="5" id="KW-0479">Metal-binding</keyword>
<name>A0A433QZB6_9FUNG</name>
<dbReference type="PROSITE" id="PS00365">
    <property type="entry name" value="NIR_SIR"/>
    <property type="match status" value="1"/>
</dbReference>
<dbReference type="GO" id="GO:0046872">
    <property type="term" value="F:metal ion binding"/>
    <property type="evidence" value="ECO:0007669"/>
    <property type="project" value="UniProtKB-KW"/>
</dbReference>
<keyword evidence="3" id="KW-0004">4Fe-4S</keyword>
<gene>
    <name evidence="10" type="ORF">BC938DRAFT_475705</name>
</gene>
<dbReference type="GO" id="GO:0051539">
    <property type="term" value="F:4 iron, 4 sulfur cluster binding"/>
    <property type="evidence" value="ECO:0007669"/>
    <property type="project" value="UniProtKB-KW"/>
</dbReference>
<sequence>MPLPLNSTPYYLKGGVSGCVRECTEAQSKDFGLIGTDKGYILYMCGNGGAKPNTPLATDTSKELCIRYLDRFLIYYISTAGARPAGWRRWKVGSKIAWGSLRSWGRRWST</sequence>
<keyword evidence="8" id="KW-0411">Iron-sulfur</keyword>
<dbReference type="GO" id="GO:0016491">
    <property type="term" value="F:oxidoreductase activity"/>
    <property type="evidence" value="ECO:0007669"/>
    <property type="project" value="UniProtKB-KW"/>
</dbReference>
<dbReference type="InterPro" id="IPR045854">
    <property type="entry name" value="NO2/SO3_Rdtase_4Fe4S_sf"/>
</dbReference>
<evidence type="ECO:0000259" key="9">
    <source>
        <dbReference type="Pfam" id="PF01077"/>
    </source>
</evidence>
<dbReference type="GO" id="GO:0020037">
    <property type="term" value="F:heme binding"/>
    <property type="evidence" value="ECO:0007669"/>
    <property type="project" value="InterPro"/>
</dbReference>
<comment type="similarity">
    <text evidence="2">Belongs to the nitrite and sulfite reductase 4Fe-4S domain family.</text>
</comment>
<organism evidence="10 11">
    <name type="scientific">Jimgerdemannia flammicorona</name>
    <dbReference type="NCBI Taxonomy" id="994334"/>
    <lineage>
        <taxon>Eukaryota</taxon>
        <taxon>Fungi</taxon>
        <taxon>Fungi incertae sedis</taxon>
        <taxon>Mucoromycota</taxon>
        <taxon>Mucoromycotina</taxon>
        <taxon>Endogonomycetes</taxon>
        <taxon>Endogonales</taxon>
        <taxon>Endogonaceae</taxon>
        <taxon>Jimgerdemannia</taxon>
    </lineage>
</organism>
<evidence type="ECO:0000256" key="4">
    <source>
        <dbReference type="ARBA" id="ARBA00022617"/>
    </source>
</evidence>
<dbReference type="PANTHER" id="PTHR43809">
    <property type="entry name" value="NITRITE REDUCTASE (NADH) LARGE SUBUNIT"/>
    <property type="match status" value="1"/>
</dbReference>
<keyword evidence="7" id="KW-0408">Iron</keyword>
<evidence type="ECO:0000256" key="5">
    <source>
        <dbReference type="ARBA" id="ARBA00022723"/>
    </source>
</evidence>
<dbReference type="Gene3D" id="3.30.413.10">
    <property type="entry name" value="Sulfite Reductase Hemoprotein, domain 1"/>
    <property type="match status" value="1"/>
</dbReference>
<evidence type="ECO:0000256" key="8">
    <source>
        <dbReference type="ARBA" id="ARBA00023014"/>
    </source>
</evidence>
<dbReference type="AlphaFoldDB" id="A0A433QZB6"/>
<reference evidence="10 11" key="1">
    <citation type="journal article" date="2018" name="New Phytol.">
        <title>Phylogenomics of Endogonaceae and evolution of mycorrhizas within Mucoromycota.</title>
        <authorList>
            <person name="Chang Y."/>
            <person name="Desiro A."/>
            <person name="Na H."/>
            <person name="Sandor L."/>
            <person name="Lipzen A."/>
            <person name="Clum A."/>
            <person name="Barry K."/>
            <person name="Grigoriev I.V."/>
            <person name="Martin F.M."/>
            <person name="Stajich J.E."/>
            <person name="Smith M.E."/>
            <person name="Bonito G."/>
            <person name="Spatafora J.W."/>
        </authorList>
    </citation>
    <scope>NUCLEOTIDE SEQUENCE [LARGE SCALE GENOMIC DNA]</scope>
    <source>
        <strain evidence="10 11">AD002</strain>
    </source>
</reference>
<evidence type="ECO:0000256" key="1">
    <source>
        <dbReference type="ARBA" id="ARBA00001929"/>
    </source>
</evidence>
<dbReference type="SUPFAM" id="SSF56014">
    <property type="entry name" value="Nitrite and sulphite reductase 4Fe-4S domain-like"/>
    <property type="match status" value="1"/>
</dbReference>
<comment type="cofactor">
    <cofactor evidence="1">
        <name>siroheme</name>
        <dbReference type="ChEBI" id="CHEBI:60052"/>
    </cofactor>
</comment>
<keyword evidence="6" id="KW-0560">Oxidoreductase</keyword>
<evidence type="ECO:0000256" key="6">
    <source>
        <dbReference type="ARBA" id="ARBA00023002"/>
    </source>
</evidence>
<evidence type="ECO:0000256" key="7">
    <source>
        <dbReference type="ARBA" id="ARBA00023004"/>
    </source>
</evidence>
<keyword evidence="11" id="KW-1185">Reference proteome</keyword>
<evidence type="ECO:0000256" key="3">
    <source>
        <dbReference type="ARBA" id="ARBA00022485"/>
    </source>
</evidence>
<dbReference type="InterPro" id="IPR006066">
    <property type="entry name" value="NO2/SO3_Rdtase_FeS/sirohaem_BS"/>
</dbReference>
<feature type="domain" description="Nitrite/sulphite reductase 4Fe-4S" evidence="9">
    <location>
        <begin position="7"/>
        <end position="75"/>
    </location>
</feature>
<evidence type="ECO:0000256" key="2">
    <source>
        <dbReference type="ARBA" id="ARBA00010429"/>
    </source>
</evidence>
<dbReference type="Proteomes" id="UP000274822">
    <property type="component" value="Unassembled WGS sequence"/>
</dbReference>